<keyword evidence="3" id="KW-1185">Reference proteome</keyword>
<proteinExistence type="predicted"/>
<dbReference type="AlphaFoldDB" id="A0A9Q0I614"/>
<comment type="caution">
    <text evidence="2">The sequence shown here is derived from an EMBL/GenBank/DDBJ whole genome shotgun (WGS) entry which is preliminary data.</text>
</comment>
<evidence type="ECO:0000313" key="3">
    <source>
        <dbReference type="Proteomes" id="UP001148018"/>
    </source>
</evidence>
<dbReference type="Proteomes" id="UP001148018">
    <property type="component" value="Unassembled WGS sequence"/>
</dbReference>
<gene>
    <name evidence="2" type="ORF">NHX12_012569</name>
</gene>
<evidence type="ECO:0000313" key="2">
    <source>
        <dbReference type="EMBL" id="KAJ3586168.1"/>
    </source>
</evidence>
<feature type="region of interest" description="Disordered" evidence="1">
    <location>
        <begin position="32"/>
        <end position="51"/>
    </location>
</feature>
<organism evidence="2 3">
    <name type="scientific">Muraenolepis orangiensis</name>
    <name type="common">Patagonian moray cod</name>
    <dbReference type="NCBI Taxonomy" id="630683"/>
    <lineage>
        <taxon>Eukaryota</taxon>
        <taxon>Metazoa</taxon>
        <taxon>Chordata</taxon>
        <taxon>Craniata</taxon>
        <taxon>Vertebrata</taxon>
        <taxon>Euteleostomi</taxon>
        <taxon>Actinopterygii</taxon>
        <taxon>Neopterygii</taxon>
        <taxon>Teleostei</taxon>
        <taxon>Neoteleostei</taxon>
        <taxon>Acanthomorphata</taxon>
        <taxon>Zeiogadaria</taxon>
        <taxon>Gadariae</taxon>
        <taxon>Gadiformes</taxon>
        <taxon>Muraenolepidoidei</taxon>
        <taxon>Muraenolepididae</taxon>
        <taxon>Muraenolepis</taxon>
    </lineage>
</organism>
<dbReference type="EMBL" id="JANIIK010000117">
    <property type="protein sequence ID" value="KAJ3586168.1"/>
    <property type="molecule type" value="Genomic_DNA"/>
</dbReference>
<evidence type="ECO:0000256" key="1">
    <source>
        <dbReference type="SAM" id="MobiDB-lite"/>
    </source>
</evidence>
<sequence length="76" mass="8265">MIAQQRLCVANKETPPTILQIPEVCVLRVRAGPSPPGTSRSLRSPRRRGGQSRFNALYVPRKAARLALAALLESTA</sequence>
<protein>
    <submittedName>
        <fullName evidence="2">Uncharacterized protein</fullName>
    </submittedName>
</protein>
<accession>A0A9Q0I614</accession>
<reference evidence="2" key="1">
    <citation type="submission" date="2022-07" db="EMBL/GenBank/DDBJ databases">
        <title>Chromosome-level genome of Muraenolepis orangiensis.</title>
        <authorList>
            <person name="Kim J."/>
        </authorList>
    </citation>
    <scope>NUCLEOTIDE SEQUENCE</scope>
    <source>
        <strain evidence="2">KU_S4_2022</strain>
        <tissue evidence="2">Muscle</tissue>
    </source>
</reference>
<name>A0A9Q0I614_9TELE</name>